<dbReference type="Pfam" id="PF13191">
    <property type="entry name" value="AAA_16"/>
    <property type="match status" value="1"/>
</dbReference>
<keyword evidence="1" id="KW-0547">Nucleotide-binding</keyword>
<protein>
    <submittedName>
        <fullName evidence="4">AAA family ATPase</fullName>
    </submittedName>
</protein>
<dbReference type="PANTHER" id="PTHR16305:SF35">
    <property type="entry name" value="TRANSCRIPTIONAL ACTIVATOR DOMAIN"/>
    <property type="match status" value="1"/>
</dbReference>
<keyword evidence="5" id="KW-1185">Reference proteome</keyword>
<accession>A0ABT0NTC9</accession>
<dbReference type="Pfam" id="PF00196">
    <property type="entry name" value="GerE"/>
    <property type="match status" value="1"/>
</dbReference>
<dbReference type="RefSeq" id="WP_249460047.1">
    <property type="nucleotide sequence ID" value="NZ_JAMCCK010000021.1"/>
</dbReference>
<name>A0ABT0NTC9_9ACTN</name>
<organism evidence="4 5">
    <name type="scientific">Streptomyces lavenduligriseus</name>
    <dbReference type="NCBI Taxonomy" id="67315"/>
    <lineage>
        <taxon>Bacteria</taxon>
        <taxon>Bacillati</taxon>
        <taxon>Actinomycetota</taxon>
        <taxon>Actinomycetes</taxon>
        <taxon>Kitasatosporales</taxon>
        <taxon>Streptomycetaceae</taxon>
        <taxon>Streptomyces</taxon>
    </lineage>
</organism>
<dbReference type="SMART" id="SM00421">
    <property type="entry name" value="HTH_LUXR"/>
    <property type="match status" value="1"/>
</dbReference>
<evidence type="ECO:0000256" key="1">
    <source>
        <dbReference type="ARBA" id="ARBA00022741"/>
    </source>
</evidence>
<reference evidence="4 5" key="1">
    <citation type="submission" date="2022-05" db="EMBL/GenBank/DDBJ databases">
        <title>Genome Resource of Streptomyces lavenduligriseus GA1-1, a Strain with Broad-Spectrum Antifungal Activity against Phytopathogenic Fungi.</title>
        <authorList>
            <person name="Qi D."/>
        </authorList>
    </citation>
    <scope>NUCLEOTIDE SEQUENCE [LARGE SCALE GENOMIC DNA]</scope>
    <source>
        <strain evidence="4 5">GA1-1</strain>
    </source>
</reference>
<dbReference type="InterPro" id="IPR000792">
    <property type="entry name" value="Tscrpt_reg_LuxR_C"/>
</dbReference>
<comment type="caution">
    <text evidence="4">The sequence shown here is derived from an EMBL/GenBank/DDBJ whole genome shotgun (WGS) entry which is preliminary data.</text>
</comment>
<dbReference type="SUPFAM" id="SSF46894">
    <property type="entry name" value="C-terminal effector domain of the bipartite response regulators"/>
    <property type="match status" value="1"/>
</dbReference>
<dbReference type="PANTHER" id="PTHR16305">
    <property type="entry name" value="TESTICULAR SOLUBLE ADENYLYL CYCLASE"/>
    <property type="match status" value="1"/>
</dbReference>
<dbReference type="PRINTS" id="PR00038">
    <property type="entry name" value="HTHLUXR"/>
</dbReference>
<dbReference type="InterPro" id="IPR027417">
    <property type="entry name" value="P-loop_NTPase"/>
</dbReference>
<dbReference type="PROSITE" id="PS00622">
    <property type="entry name" value="HTH_LUXR_1"/>
    <property type="match status" value="1"/>
</dbReference>
<dbReference type="InterPro" id="IPR016032">
    <property type="entry name" value="Sig_transdc_resp-reg_C-effctor"/>
</dbReference>
<evidence type="ECO:0000313" key="4">
    <source>
        <dbReference type="EMBL" id="MCL3994730.1"/>
    </source>
</evidence>
<dbReference type="Gene3D" id="1.25.40.10">
    <property type="entry name" value="Tetratricopeptide repeat domain"/>
    <property type="match status" value="1"/>
</dbReference>
<dbReference type="InterPro" id="IPR041664">
    <property type="entry name" value="AAA_16"/>
</dbReference>
<dbReference type="InterPro" id="IPR036388">
    <property type="entry name" value="WH-like_DNA-bd_sf"/>
</dbReference>
<dbReference type="PROSITE" id="PS50043">
    <property type="entry name" value="HTH_LUXR_2"/>
    <property type="match status" value="1"/>
</dbReference>
<dbReference type="Gene3D" id="3.40.50.300">
    <property type="entry name" value="P-loop containing nucleotide triphosphate hydrolases"/>
    <property type="match status" value="1"/>
</dbReference>
<dbReference type="Gene3D" id="1.10.10.10">
    <property type="entry name" value="Winged helix-like DNA-binding domain superfamily/Winged helix DNA-binding domain"/>
    <property type="match status" value="1"/>
</dbReference>
<proteinExistence type="predicted"/>
<evidence type="ECO:0000259" key="3">
    <source>
        <dbReference type="PROSITE" id="PS50043"/>
    </source>
</evidence>
<feature type="domain" description="HTH luxR-type" evidence="3">
    <location>
        <begin position="856"/>
        <end position="920"/>
    </location>
</feature>
<dbReference type="EMBL" id="JAMCCK010000021">
    <property type="protein sequence ID" value="MCL3994730.1"/>
    <property type="molecule type" value="Genomic_DNA"/>
</dbReference>
<dbReference type="Proteomes" id="UP001202052">
    <property type="component" value="Unassembled WGS sequence"/>
</dbReference>
<evidence type="ECO:0000256" key="2">
    <source>
        <dbReference type="ARBA" id="ARBA00022840"/>
    </source>
</evidence>
<sequence length="920" mass="97954">MREHQMAGGTLFGRGEELATVGALIDALPERGSALLIHGAPGIGKSALLEHAVAHARGSGFTVLRTSGVQAETHLPFAGLHQLIHTMTDRVPRLPPAQAEALLGAFGMAEPSPSASAPQFFLIALATLSLLGEAASEAPVLLVVDDAQWLDPPTLDVLGFIARRVDAEPLGLLLALRGDRAAWPSAPDTPELALGPLEPAAADALLDARSPGLDPGIRRLVTEMSAGNPLALIELPTTLSTNPVPAEPLTAPVLPLTARLERAFASRLADLPSDTRQVLLVAAADDGGALNEVLAAASAHTGAELSAHSLEPAIAASLVRVDEFRIGFTHPLVRSAVLGSVTLADRLAAHGALARALDGQPDRQAWHRAAAIGRPDEAVARQLDQVALRARGRGAPVVALTALERATALSETPSGRVARLLGAAELALELGQTDRASSLAHQAEALRLGVVDQARLILLRERLELHVAGSPARLHLLITTAERAGEAGDPGLALQLLRTAAQRCWWWDPGRELRESIVAAAERLPVPELHPDLVYTLAAATPVERAATVLERLERLERHGGYDALAASALGTAATMVNAYDRATGFLRDAATGLRGQGRLGLLAQTLVSLAFSTVHTVDWKTGLPAVDEAMRLADGNSQARWLSGARIAKAQFAALHGDLDTARAVIGEAERQILAVANSSNLAFIQITRGLIGLAAGNHAEAFDSVWRVFDPSDPAYHPFLQTLAIVELAEAATNDDQQAMARAALKQLEASAGASDAQLVRLNLAFARALLADEEQAEEHYRSALELDMSRAPFARARLMLAYGSWLRRRRRVMEARTPLRIARDSLAALGVESWCERARQELRSAGEGSKRESRNDWDLLTPQELQIAQLAADGLSNKEIGQQLYLSPRTIGAHLYRIFPKLGITSRGQLREKLDAN</sequence>
<dbReference type="CDD" id="cd06170">
    <property type="entry name" value="LuxR_C_like"/>
    <property type="match status" value="1"/>
</dbReference>
<dbReference type="InterPro" id="IPR011990">
    <property type="entry name" value="TPR-like_helical_dom_sf"/>
</dbReference>
<keyword evidence="2" id="KW-0067">ATP-binding</keyword>
<dbReference type="SUPFAM" id="SSF52540">
    <property type="entry name" value="P-loop containing nucleoside triphosphate hydrolases"/>
    <property type="match status" value="1"/>
</dbReference>
<gene>
    <name evidence="4" type="ORF">M4438_14565</name>
</gene>
<evidence type="ECO:0000313" key="5">
    <source>
        <dbReference type="Proteomes" id="UP001202052"/>
    </source>
</evidence>